<dbReference type="InterPro" id="IPR012551">
    <property type="entry name" value="DUF1707_SHOCT-like"/>
</dbReference>
<evidence type="ECO:0000313" key="3">
    <source>
        <dbReference type="Proteomes" id="UP001500984"/>
    </source>
</evidence>
<dbReference type="Pfam" id="PF08044">
    <property type="entry name" value="DUF1707"/>
    <property type="match status" value="1"/>
</dbReference>
<organism evidence="2 3">
    <name type="scientific">Brevibacterium salitolerans</name>
    <dbReference type="NCBI Taxonomy" id="1403566"/>
    <lineage>
        <taxon>Bacteria</taxon>
        <taxon>Bacillati</taxon>
        <taxon>Actinomycetota</taxon>
        <taxon>Actinomycetes</taxon>
        <taxon>Micrococcales</taxon>
        <taxon>Brevibacteriaceae</taxon>
        <taxon>Brevibacterium</taxon>
    </lineage>
</organism>
<comment type="caution">
    <text evidence="2">The sequence shown here is derived from an EMBL/GenBank/DDBJ whole genome shotgun (WGS) entry which is preliminary data.</text>
</comment>
<keyword evidence="3" id="KW-1185">Reference proteome</keyword>
<dbReference type="PANTHER" id="PTHR40763">
    <property type="entry name" value="MEMBRANE PROTEIN-RELATED"/>
    <property type="match status" value="1"/>
</dbReference>
<gene>
    <name evidence="2" type="ORF">GCM10009823_20350</name>
</gene>
<protein>
    <recommendedName>
        <fullName evidence="1">DUF1707 domain-containing protein</fullName>
    </recommendedName>
</protein>
<feature type="domain" description="DUF1707" evidence="1">
    <location>
        <begin position="10"/>
        <end position="62"/>
    </location>
</feature>
<name>A0ABP5II13_9MICO</name>
<accession>A0ABP5II13</accession>
<evidence type="ECO:0000259" key="1">
    <source>
        <dbReference type="Pfam" id="PF08044"/>
    </source>
</evidence>
<dbReference type="PANTHER" id="PTHR40763:SF5">
    <property type="entry name" value="MEMBRANE PROTEIN"/>
    <property type="match status" value="1"/>
</dbReference>
<dbReference type="EMBL" id="BAAAPZ010000008">
    <property type="protein sequence ID" value="GAA2098851.1"/>
    <property type="molecule type" value="Genomic_DNA"/>
</dbReference>
<sequence>MEPDIPARRLRIGHAERDAVIEQLSAAAGEGRLTVEELTERMELAAAAKTYADLDPLVEDLPVPRPSAAVEGPSAPGTASGAVVPAGGGGPLVPTYQGEPGWEPHDPLVLKGGWDTEYRRGNWRVPPYLRVESGMGTIELNFLEVAQVPQEISVEVSGDMGTLVIVVPEGWGADVNGVSKSWGSVTSRVSELPQPGRPRIRLSGKMGMGSLTVRHANWFDRRRIEKR</sequence>
<proteinExistence type="predicted"/>
<evidence type="ECO:0000313" key="2">
    <source>
        <dbReference type="EMBL" id="GAA2098851.1"/>
    </source>
</evidence>
<reference evidence="3" key="1">
    <citation type="journal article" date="2019" name="Int. J. Syst. Evol. Microbiol.">
        <title>The Global Catalogue of Microorganisms (GCM) 10K type strain sequencing project: providing services to taxonomists for standard genome sequencing and annotation.</title>
        <authorList>
            <consortium name="The Broad Institute Genomics Platform"/>
            <consortium name="The Broad Institute Genome Sequencing Center for Infectious Disease"/>
            <person name="Wu L."/>
            <person name="Ma J."/>
        </authorList>
    </citation>
    <scope>NUCLEOTIDE SEQUENCE [LARGE SCALE GENOMIC DNA]</scope>
    <source>
        <strain evidence="3">JCM 15900</strain>
    </source>
</reference>
<dbReference type="Proteomes" id="UP001500984">
    <property type="component" value="Unassembled WGS sequence"/>
</dbReference>
<dbReference type="RefSeq" id="WP_291795643.1">
    <property type="nucleotide sequence ID" value="NZ_BAAAPZ010000008.1"/>
</dbReference>